<feature type="non-terminal residue" evidence="4">
    <location>
        <position position="1"/>
    </location>
</feature>
<reference evidence="4" key="1">
    <citation type="submission" date="2018-05" db="EMBL/GenBank/DDBJ databases">
        <authorList>
            <person name="Lanie J.A."/>
            <person name="Ng W.-L."/>
            <person name="Kazmierczak K.M."/>
            <person name="Andrzejewski T.M."/>
            <person name="Davidsen T.M."/>
            <person name="Wayne K.J."/>
            <person name="Tettelin H."/>
            <person name="Glass J.I."/>
            <person name="Rusch D."/>
            <person name="Podicherti R."/>
            <person name="Tsui H.-C.T."/>
            <person name="Winkler M.E."/>
        </authorList>
    </citation>
    <scope>NUCLEOTIDE SEQUENCE</scope>
</reference>
<dbReference type="GO" id="GO:0046872">
    <property type="term" value="F:metal ion binding"/>
    <property type="evidence" value="ECO:0007669"/>
    <property type="project" value="UniProtKB-KW"/>
</dbReference>
<dbReference type="PANTHER" id="PTHR45953">
    <property type="entry name" value="IDURONATE 2-SULFATASE"/>
    <property type="match status" value="1"/>
</dbReference>
<dbReference type="GO" id="GO:0008484">
    <property type="term" value="F:sulfuric ester hydrolase activity"/>
    <property type="evidence" value="ECO:0007669"/>
    <property type="project" value="TreeGrafter"/>
</dbReference>
<dbReference type="AlphaFoldDB" id="A0A383C2B5"/>
<dbReference type="InterPro" id="IPR017850">
    <property type="entry name" value="Alkaline_phosphatase_core_sf"/>
</dbReference>
<dbReference type="Gene3D" id="3.40.720.10">
    <property type="entry name" value="Alkaline Phosphatase, subunit A"/>
    <property type="match status" value="1"/>
</dbReference>
<evidence type="ECO:0000256" key="1">
    <source>
        <dbReference type="ARBA" id="ARBA00022723"/>
    </source>
</evidence>
<organism evidence="4">
    <name type="scientific">marine metagenome</name>
    <dbReference type="NCBI Taxonomy" id="408172"/>
    <lineage>
        <taxon>unclassified sequences</taxon>
        <taxon>metagenomes</taxon>
        <taxon>ecological metagenomes</taxon>
    </lineage>
</organism>
<sequence length="243" mass="27941">IRKYYCANPLCVPSRMTFLTSRHSSDIRVWTNRCRLSSEIPTFVHYLVNSGYQTVLCGRMHFSGTDQRHGFERRIIGDVHAKLEHIPLSTTGQTAAGVKVAGAGRTAYTRYDQEVTRVCNQFLLEMDRLPPDRPFLLTVGFVLPHCPFIVPKRLFEEYFDQIEATSLPKNYLNTLHPFMQTWRNKRQVDQLTDEEVKTARAAYYGLVTFMDELIGHILETLAQKTQFGQSTLVIYTSDHGEMA</sequence>
<evidence type="ECO:0000256" key="2">
    <source>
        <dbReference type="ARBA" id="ARBA00022801"/>
    </source>
</evidence>
<dbReference type="InterPro" id="IPR000917">
    <property type="entry name" value="Sulfatase_N"/>
</dbReference>
<dbReference type="SUPFAM" id="SSF53649">
    <property type="entry name" value="Alkaline phosphatase-like"/>
    <property type="match status" value="1"/>
</dbReference>
<dbReference type="GO" id="GO:0005737">
    <property type="term" value="C:cytoplasm"/>
    <property type="evidence" value="ECO:0007669"/>
    <property type="project" value="TreeGrafter"/>
</dbReference>
<protein>
    <recommendedName>
        <fullName evidence="3">Sulfatase N-terminal domain-containing protein</fullName>
    </recommendedName>
</protein>
<proteinExistence type="predicted"/>
<dbReference type="PANTHER" id="PTHR45953:SF1">
    <property type="entry name" value="IDURONATE 2-SULFATASE"/>
    <property type="match status" value="1"/>
</dbReference>
<keyword evidence="2" id="KW-0378">Hydrolase</keyword>
<keyword evidence="1" id="KW-0479">Metal-binding</keyword>
<dbReference type="EMBL" id="UINC01204823">
    <property type="protein sequence ID" value="SVE25725.1"/>
    <property type="molecule type" value="Genomic_DNA"/>
</dbReference>
<feature type="non-terminal residue" evidence="4">
    <location>
        <position position="243"/>
    </location>
</feature>
<name>A0A383C2B5_9ZZZZ</name>
<feature type="domain" description="Sulfatase N-terminal" evidence="3">
    <location>
        <begin position="3"/>
        <end position="242"/>
    </location>
</feature>
<dbReference type="Pfam" id="PF00884">
    <property type="entry name" value="Sulfatase"/>
    <property type="match status" value="1"/>
</dbReference>
<evidence type="ECO:0000313" key="4">
    <source>
        <dbReference type="EMBL" id="SVE25725.1"/>
    </source>
</evidence>
<evidence type="ECO:0000259" key="3">
    <source>
        <dbReference type="Pfam" id="PF00884"/>
    </source>
</evidence>
<accession>A0A383C2B5</accession>
<gene>
    <name evidence="4" type="ORF">METZ01_LOCUS478579</name>
</gene>